<evidence type="ECO:0000256" key="6">
    <source>
        <dbReference type="ARBA" id="ARBA00022723"/>
    </source>
</evidence>
<comment type="similarity">
    <text evidence="4">Belongs to the universal ribosomal protein uS14 family.</text>
</comment>
<keyword evidence="10" id="KW-0539">Nucleus</keyword>
<dbReference type="HAMAP" id="MF_01364_A">
    <property type="entry name" value="Ribosomal_uS14_2_A"/>
    <property type="match status" value="1"/>
</dbReference>
<dbReference type="GO" id="GO:0003723">
    <property type="term" value="F:RNA binding"/>
    <property type="evidence" value="ECO:0007669"/>
    <property type="project" value="InterPro"/>
</dbReference>
<evidence type="ECO:0000256" key="11">
    <source>
        <dbReference type="ARBA" id="ARBA00023274"/>
    </source>
</evidence>
<sequence length="643" mass="73133">MHRLLHRHKIGARTEPGEFARVRSVRSAPSSFDTYPKHNMAHENVWFSRPRSYGKGSRQCRVCAHQAGLIRKYDLNICRQCFREYSAQIGFVKVRPAPGPGGPSTFVKTCFNSHLAPLNCFSIREGVQRQQSYASLGVDLIVSVSNISEYNLGVLGPEKAEAAYFLFVSYNAYPEISLGNSNTMTFFRPWTTPWTKYGYGTLEFPMMIKSTFLELFIAAFQQDMSRTTTAHLPPQVSVSACLNHHLDKSNLRVHPARAPHFNVTSSWRCNVDASTYTYIPEFAFRIWHQYTIMSDPEAITTDVDYYELLGVAFEASEKDITRAYRRTALKYHPDKNPNDLQAAEKFHVLAQAYDVLSTPAAKAAYDNARAAKLAQKRRAETFDLERRKMKDDLEERELRAKRQETDVEEAEARFQETLVRLQAEGAERRRKRDQELRDEQARQKERAQIEAHEGLEKQDAVEFEESRFTELDRTIKVRWRKGDRPDLSEEMLRSVFVKYGEIDTVIARATDKKIQTGLVRFSSIVAAHAAVTEGVAGDECKGFKEVAWASGTAPDVSHQPTPEPKVRSPLLKSAAKPDEPQQAAPKPQSASGAPSFGSFKGFKRKAAEAIVNPDYESVTLMRMREAERKRLVKEILENEARDE</sequence>
<dbReference type="GO" id="GO:0015935">
    <property type="term" value="C:small ribosomal subunit"/>
    <property type="evidence" value="ECO:0007669"/>
    <property type="project" value="InterPro"/>
</dbReference>
<name>A0A0E9NK23_SAICN</name>
<comment type="subcellular location">
    <subcellularLocation>
        <location evidence="3">Cytoplasm</location>
    </subcellularLocation>
    <subcellularLocation>
        <location evidence="2">Nucleus</location>
    </subcellularLocation>
</comment>
<evidence type="ECO:0000256" key="4">
    <source>
        <dbReference type="ARBA" id="ARBA00009083"/>
    </source>
</evidence>
<gene>
    <name evidence="14" type="ORF">G7K_4171-t1</name>
</gene>
<evidence type="ECO:0000256" key="5">
    <source>
        <dbReference type="ARBA" id="ARBA00022490"/>
    </source>
</evidence>
<evidence type="ECO:0000259" key="13">
    <source>
        <dbReference type="PROSITE" id="PS50076"/>
    </source>
</evidence>
<evidence type="ECO:0000256" key="1">
    <source>
        <dbReference type="ARBA" id="ARBA00001947"/>
    </source>
</evidence>
<dbReference type="CDD" id="cd06257">
    <property type="entry name" value="DnaJ"/>
    <property type="match status" value="1"/>
</dbReference>
<dbReference type="Gene3D" id="1.10.287.110">
    <property type="entry name" value="DnaJ domain"/>
    <property type="match status" value="1"/>
</dbReference>
<proteinExistence type="inferred from homology"/>
<dbReference type="PRINTS" id="PR00625">
    <property type="entry name" value="JDOMAIN"/>
</dbReference>
<reference evidence="14 15" key="2">
    <citation type="journal article" date="2014" name="J. Gen. Appl. Microbiol.">
        <title>The early diverging ascomycetous budding yeast Saitoella complicata has three histone deacetylases belonging to the Clr6, Hos2, and Rpd3 lineages.</title>
        <authorList>
            <person name="Nishida H."/>
            <person name="Matsumoto T."/>
            <person name="Kondo S."/>
            <person name="Hamamoto M."/>
            <person name="Yoshikawa H."/>
        </authorList>
    </citation>
    <scope>NUCLEOTIDE SEQUENCE [LARGE SCALE GENOMIC DNA]</scope>
    <source>
        <strain evidence="14 15">NRRL Y-17804</strain>
    </source>
</reference>
<dbReference type="InterPro" id="IPR001623">
    <property type="entry name" value="DnaJ_domain"/>
</dbReference>
<dbReference type="InterPro" id="IPR039744">
    <property type="entry name" value="RIbosomal_uS14_euk_arc"/>
</dbReference>
<dbReference type="Pfam" id="PF00253">
    <property type="entry name" value="Ribosomal_S14"/>
    <property type="match status" value="1"/>
</dbReference>
<comment type="caution">
    <text evidence="14">The sequence shown here is derived from an EMBL/GenBank/DDBJ whole genome shotgun (WGS) entry which is preliminary data.</text>
</comment>
<dbReference type="InterPro" id="IPR001209">
    <property type="entry name" value="Ribosomal_uS14"/>
</dbReference>
<feature type="region of interest" description="Disordered" evidence="12">
    <location>
        <begin position="552"/>
        <end position="597"/>
    </location>
</feature>
<feature type="compositionally biased region" description="Basic and acidic residues" evidence="12">
    <location>
        <begin position="432"/>
        <end position="453"/>
    </location>
</feature>
<dbReference type="Gene3D" id="4.10.830.10">
    <property type="entry name" value="30s Ribosomal Protein S14, Chain N"/>
    <property type="match status" value="1"/>
</dbReference>
<keyword evidence="5" id="KW-0963">Cytoplasm</keyword>
<dbReference type="Pfam" id="PF00226">
    <property type="entry name" value="DnaJ"/>
    <property type="match status" value="1"/>
</dbReference>
<evidence type="ECO:0000256" key="2">
    <source>
        <dbReference type="ARBA" id="ARBA00004123"/>
    </source>
</evidence>
<dbReference type="EMBL" id="BACD03000028">
    <property type="protein sequence ID" value="GAO50036.1"/>
    <property type="molecule type" value="Genomic_DNA"/>
</dbReference>
<dbReference type="SUPFAM" id="SSF46565">
    <property type="entry name" value="Chaperone J-domain"/>
    <property type="match status" value="1"/>
</dbReference>
<evidence type="ECO:0000313" key="15">
    <source>
        <dbReference type="Proteomes" id="UP000033140"/>
    </source>
</evidence>
<evidence type="ECO:0000256" key="7">
    <source>
        <dbReference type="ARBA" id="ARBA00022833"/>
    </source>
</evidence>
<keyword evidence="9" id="KW-0143">Chaperone</keyword>
<dbReference type="InterPro" id="IPR023676">
    <property type="entry name" value="Ribosomal_uS14_arc"/>
</dbReference>
<dbReference type="PROSITE" id="PS00527">
    <property type="entry name" value="RIBOSOMAL_S14"/>
    <property type="match status" value="1"/>
</dbReference>
<evidence type="ECO:0000256" key="10">
    <source>
        <dbReference type="ARBA" id="ARBA00023242"/>
    </source>
</evidence>
<organism evidence="14 15">
    <name type="scientific">Saitoella complicata (strain BCRC 22490 / CBS 7301 / JCM 7358 / NBRC 10748 / NRRL Y-17804)</name>
    <dbReference type="NCBI Taxonomy" id="698492"/>
    <lineage>
        <taxon>Eukaryota</taxon>
        <taxon>Fungi</taxon>
        <taxon>Dikarya</taxon>
        <taxon>Ascomycota</taxon>
        <taxon>Taphrinomycotina</taxon>
        <taxon>Taphrinomycotina incertae sedis</taxon>
        <taxon>Saitoella</taxon>
    </lineage>
</organism>
<dbReference type="GO" id="GO:0000390">
    <property type="term" value="P:spliceosomal complex disassembly"/>
    <property type="evidence" value="ECO:0007669"/>
    <property type="project" value="TreeGrafter"/>
</dbReference>
<dbReference type="PROSITE" id="PS50076">
    <property type="entry name" value="DNAJ_2"/>
    <property type="match status" value="1"/>
</dbReference>
<evidence type="ECO:0000256" key="12">
    <source>
        <dbReference type="SAM" id="MobiDB-lite"/>
    </source>
</evidence>
<reference evidence="14 15" key="3">
    <citation type="journal article" date="2015" name="Genome Announc.">
        <title>Draft Genome Sequence of the Archiascomycetous Yeast Saitoella complicata.</title>
        <authorList>
            <person name="Yamauchi K."/>
            <person name="Kondo S."/>
            <person name="Hamamoto M."/>
            <person name="Takahashi Y."/>
            <person name="Ogura Y."/>
            <person name="Hayashi T."/>
            <person name="Nishida H."/>
        </authorList>
    </citation>
    <scope>NUCLEOTIDE SEQUENCE [LARGE SCALE GENOMIC DNA]</scope>
    <source>
        <strain evidence="14 15">NRRL Y-17804</strain>
    </source>
</reference>
<dbReference type="InterPro" id="IPR012677">
    <property type="entry name" value="Nucleotide-bd_a/b_plait_sf"/>
</dbReference>
<dbReference type="GO" id="GO:0005681">
    <property type="term" value="C:spliceosomal complex"/>
    <property type="evidence" value="ECO:0007669"/>
    <property type="project" value="TreeGrafter"/>
</dbReference>
<dbReference type="GO" id="GO:0006412">
    <property type="term" value="P:translation"/>
    <property type="evidence" value="ECO:0007669"/>
    <property type="project" value="InterPro"/>
</dbReference>
<dbReference type="InterPro" id="IPR018271">
    <property type="entry name" value="Ribosomal_uS14_CS"/>
</dbReference>
<evidence type="ECO:0000313" key="14">
    <source>
        <dbReference type="EMBL" id="GAO50036.1"/>
    </source>
</evidence>
<dbReference type="Proteomes" id="UP000033140">
    <property type="component" value="Unassembled WGS sequence"/>
</dbReference>
<dbReference type="GO" id="GO:0008270">
    <property type="term" value="F:zinc ion binding"/>
    <property type="evidence" value="ECO:0007669"/>
    <property type="project" value="InterPro"/>
</dbReference>
<dbReference type="InterPro" id="IPR052094">
    <property type="entry name" value="Pre-mRNA-splicing_ERAD"/>
</dbReference>
<keyword evidence="11" id="KW-0687">Ribonucleoprotein</keyword>
<evidence type="ECO:0000256" key="8">
    <source>
        <dbReference type="ARBA" id="ARBA00022980"/>
    </source>
</evidence>
<reference evidence="14 15" key="1">
    <citation type="journal article" date="2011" name="J. Gen. Appl. Microbiol.">
        <title>Draft genome sequencing of the enigmatic yeast Saitoella complicata.</title>
        <authorList>
            <person name="Nishida H."/>
            <person name="Hamamoto M."/>
            <person name="Sugiyama J."/>
        </authorList>
    </citation>
    <scope>NUCLEOTIDE SEQUENCE [LARGE SCALE GENOMIC DNA]</scope>
    <source>
        <strain evidence="14 15">NRRL Y-17804</strain>
    </source>
</reference>
<dbReference type="PANTHER" id="PTHR44313">
    <property type="entry name" value="DNAJ HOMOLOG SUBFAMILY C MEMBER 17"/>
    <property type="match status" value="1"/>
</dbReference>
<keyword evidence="6" id="KW-0479">Metal-binding</keyword>
<keyword evidence="15" id="KW-1185">Reference proteome</keyword>
<feature type="region of interest" description="Disordered" evidence="12">
    <location>
        <begin position="425"/>
        <end position="453"/>
    </location>
</feature>
<dbReference type="GO" id="GO:0005737">
    <property type="term" value="C:cytoplasm"/>
    <property type="evidence" value="ECO:0007669"/>
    <property type="project" value="UniProtKB-SubCell"/>
</dbReference>
<accession>A0A0E9NK23</accession>
<dbReference type="PANTHER" id="PTHR44313:SF1">
    <property type="entry name" value="DNAJ HOMOLOG SUBFAMILY C MEMBER 17"/>
    <property type="match status" value="1"/>
</dbReference>
<protein>
    <recommendedName>
        <fullName evidence="13">J domain-containing protein</fullName>
    </recommendedName>
</protein>
<dbReference type="InterPro" id="IPR043140">
    <property type="entry name" value="Ribosomal_uS14_sf"/>
</dbReference>
<evidence type="ECO:0000256" key="9">
    <source>
        <dbReference type="ARBA" id="ARBA00023186"/>
    </source>
</evidence>
<dbReference type="NCBIfam" id="NF004424">
    <property type="entry name" value="PRK05766.1"/>
    <property type="match status" value="1"/>
</dbReference>
<dbReference type="STRING" id="698492.A0A0E9NK23"/>
<evidence type="ECO:0000256" key="3">
    <source>
        <dbReference type="ARBA" id="ARBA00004496"/>
    </source>
</evidence>
<dbReference type="Gene3D" id="3.30.70.330">
    <property type="match status" value="1"/>
</dbReference>
<comment type="cofactor">
    <cofactor evidence="1">
        <name>Zn(2+)</name>
        <dbReference type="ChEBI" id="CHEBI:29105"/>
    </cofactor>
</comment>
<dbReference type="AlphaFoldDB" id="A0A0E9NK23"/>
<dbReference type="FunFam" id="4.10.830.10:FF:000002">
    <property type="entry name" value="40S ribosomal protein S29"/>
    <property type="match status" value="1"/>
</dbReference>
<feature type="domain" description="J" evidence="13">
    <location>
        <begin position="304"/>
        <end position="369"/>
    </location>
</feature>
<dbReference type="SMART" id="SM00271">
    <property type="entry name" value="DnaJ"/>
    <property type="match status" value="1"/>
</dbReference>
<dbReference type="InterPro" id="IPR036869">
    <property type="entry name" value="J_dom_sf"/>
</dbReference>
<keyword evidence="8" id="KW-0689">Ribosomal protein</keyword>
<keyword evidence="7" id="KW-0862">Zinc</keyword>
<dbReference type="GO" id="GO:0003735">
    <property type="term" value="F:structural constituent of ribosome"/>
    <property type="evidence" value="ECO:0007669"/>
    <property type="project" value="InterPro"/>
</dbReference>